<reference evidence="1" key="2">
    <citation type="submission" date="2020-05" db="UniProtKB">
        <authorList>
            <consortium name="EnsemblMetazoa"/>
        </authorList>
    </citation>
    <scope>IDENTIFICATION</scope>
    <source>
        <strain evidence="1">ACHKN1017</strain>
    </source>
</reference>
<dbReference type="AlphaFoldDB" id="A0A182KJ53"/>
<accession>A0A182KJ53</accession>
<organism evidence="1 2">
    <name type="scientific">Anopheles christyi</name>
    <dbReference type="NCBI Taxonomy" id="43041"/>
    <lineage>
        <taxon>Eukaryota</taxon>
        <taxon>Metazoa</taxon>
        <taxon>Ecdysozoa</taxon>
        <taxon>Arthropoda</taxon>
        <taxon>Hexapoda</taxon>
        <taxon>Insecta</taxon>
        <taxon>Pterygota</taxon>
        <taxon>Neoptera</taxon>
        <taxon>Endopterygota</taxon>
        <taxon>Diptera</taxon>
        <taxon>Nematocera</taxon>
        <taxon>Culicoidea</taxon>
        <taxon>Culicidae</taxon>
        <taxon>Anophelinae</taxon>
        <taxon>Anopheles</taxon>
    </lineage>
</organism>
<proteinExistence type="predicted"/>
<dbReference type="EnsemblMetazoa" id="ACHR014455-RA">
    <property type="protein sequence ID" value="ACHR014455-PA"/>
    <property type="gene ID" value="ACHR014455"/>
</dbReference>
<protein>
    <submittedName>
        <fullName evidence="1">Uncharacterized protein</fullName>
    </submittedName>
</protein>
<sequence length="38" mass="4100">MVAETPSQIKHHRQTGEVTGRVLDRTVGGIIVTDVQLG</sequence>
<name>A0A182KJ53_9DIPT</name>
<evidence type="ECO:0000313" key="1">
    <source>
        <dbReference type="EnsemblMetazoa" id="ACHR014455-PA"/>
    </source>
</evidence>
<dbReference type="VEuPathDB" id="VectorBase:ACHR014455"/>
<reference evidence="2" key="1">
    <citation type="submission" date="2013-03" db="EMBL/GenBank/DDBJ databases">
        <title>The Genome Sequence of Anopheles christyi ACHKN1017.</title>
        <authorList>
            <consortium name="The Broad Institute Genomics Platform"/>
            <person name="Neafsey D.E."/>
            <person name="Besansky N."/>
            <person name="Walker B."/>
            <person name="Young S.K."/>
            <person name="Zeng Q."/>
            <person name="Gargeya S."/>
            <person name="Fitzgerald M."/>
            <person name="Haas B."/>
            <person name="Abouelleil A."/>
            <person name="Allen A.W."/>
            <person name="Alvarado L."/>
            <person name="Arachchi H.M."/>
            <person name="Berlin A.M."/>
            <person name="Chapman S.B."/>
            <person name="Gainer-Dewar J."/>
            <person name="Goldberg J."/>
            <person name="Griggs A."/>
            <person name="Gujja S."/>
            <person name="Hansen M."/>
            <person name="Howarth C."/>
            <person name="Imamovic A."/>
            <person name="Ireland A."/>
            <person name="Larimer J."/>
            <person name="McCowan C."/>
            <person name="Murphy C."/>
            <person name="Pearson M."/>
            <person name="Poon T.W."/>
            <person name="Priest M."/>
            <person name="Roberts A."/>
            <person name="Saif S."/>
            <person name="Shea T."/>
            <person name="Sisk P."/>
            <person name="Sykes S."/>
            <person name="Wortman J."/>
            <person name="Nusbaum C."/>
            <person name="Birren B."/>
        </authorList>
    </citation>
    <scope>NUCLEOTIDE SEQUENCE [LARGE SCALE GENOMIC DNA]</scope>
    <source>
        <strain evidence="2">ACHKN1017</strain>
    </source>
</reference>
<evidence type="ECO:0000313" key="2">
    <source>
        <dbReference type="Proteomes" id="UP000075881"/>
    </source>
</evidence>
<dbReference type="Proteomes" id="UP000075881">
    <property type="component" value="Unassembled WGS sequence"/>
</dbReference>
<keyword evidence="2" id="KW-1185">Reference proteome</keyword>